<evidence type="ECO:0000313" key="3">
    <source>
        <dbReference type="EMBL" id="EAR29385.1"/>
    </source>
</evidence>
<keyword evidence="2" id="KW-0472">Membrane</keyword>
<organism evidence="3 4">
    <name type="scientific">Pseudoalteromonas tunicata D2</name>
    <dbReference type="NCBI Taxonomy" id="87626"/>
    <lineage>
        <taxon>Bacteria</taxon>
        <taxon>Pseudomonadati</taxon>
        <taxon>Pseudomonadota</taxon>
        <taxon>Gammaproteobacteria</taxon>
        <taxon>Alteromonadales</taxon>
        <taxon>Pseudoalteromonadaceae</taxon>
        <taxon>Pseudoalteromonas</taxon>
    </lineage>
</organism>
<comment type="caution">
    <text evidence="3">The sequence shown here is derived from an EMBL/GenBank/DDBJ whole genome shotgun (WGS) entry which is preliminary data.</text>
</comment>
<keyword evidence="4" id="KW-1185">Reference proteome</keyword>
<dbReference type="Pfam" id="PF11219">
    <property type="entry name" value="DUF3014"/>
    <property type="match status" value="1"/>
</dbReference>
<reference evidence="3 4" key="1">
    <citation type="submission" date="2006-02" db="EMBL/GenBank/DDBJ databases">
        <authorList>
            <person name="Moran M.A."/>
            <person name="Kjelleberg S."/>
            <person name="Egan S."/>
            <person name="Saunders N."/>
            <person name="Thomas T."/>
            <person name="Ferriera S."/>
            <person name="Johnson J."/>
            <person name="Kravitz S."/>
            <person name="Halpern A."/>
            <person name="Remington K."/>
            <person name="Beeson K."/>
            <person name="Tran B."/>
            <person name="Rogers Y.-H."/>
            <person name="Friedman R."/>
            <person name="Venter J.C."/>
        </authorList>
    </citation>
    <scope>NUCLEOTIDE SEQUENCE [LARGE SCALE GENOMIC DNA]</scope>
    <source>
        <strain evidence="3 4">D2</strain>
    </source>
</reference>
<gene>
    <name evidence="3" type="ORF">PTD2_11234</name>
</gene>
<feature type="compositionally biased region" description="Acidic residues" evidence="1">
    <location>
        <begin position="65"/>
        <end position="77"/>
    </location>
</feature>
<dbReference type="InterPro" id="IPR021382">
    <property type="entry name" value="DUF3014"/>
</dbReference>
<accession>A4C5Y1</accession>
<evidence type="ECO:0000313" key="4">
    <source>
        <dbReference type="Proteomes" id="UP000006201"/>
    </source>
</evidence>
<dbReference type="HOGENOM" id="CLU_068472_1_0_6"/>
<sequence length="298" mass="33515">MSEINNVTTTKRTLYSLALVCVLGVLVFAVFNLYQSVSNKNTQPINKPAPVVMEEFSQPILTPAEQEEADSDSEDEVNIPSDPTPMPTGKPVPEVVAPEFTIPPLAQSDVFVKEQLSHFYTKPVLNLIVNDDIIRRVVVFVDNLAQGKLAQQHNPFVKPLESFSVQDQDVLTISPESYQRYDAYVDLFTQIPPEQAVALFKQYHVLFDEAYQEVGLPDTSFDQRIFDAIDVIMTTPVVTGNVPLIAQSVTYKFAYSEWEQLPAAQKQLLRMGPKNLKKLKAALKQIKQHLPQPVKDEQ</sequence>
<dbReference type="EMBL" id="AAOH01000002">
    <property type="protein sequence ID" value="EAR29385.1"/>
    <property type="molecule type" value="Genomic_DNA"/>
</dbReference>
<keyword evidence="2" id="KW-1133">Transmembrane helix</keyword>
<dbReference type="Proteomes" id="UP000006201">
    <property type="component" value="Unassembled WGS sequence"/>
</dbReference>
<feature type="transmembrane region" description="Helical" evidence="2">
    <location>
        <begin position="12"/>
        <end position="34"/>
    </location>
</feature>
<name>A4C5Y1_9GAMM</name>
<dbReference type="AlphaFoldDB" id="A4C5Y1"/>
<feature type="region of interest" description="Disordered" evidence="1">
    <location>
        <begin position="64"/>
        <end position="88"/>
    </location>
</feature>
<protein>
    <submittedName>
        <fullName evidence="3">Putative orphan protein</fullName>
    </submittedName>
</protein>
<evidence type="ECO:0000256" key="1">
    <source>
        <dbReference type="SAM" id="MobiDB-lite"/>
    </source>
</evidence>
<dbReference type="STRING" id="87626.PTD2_11234"/>
<dbReference type="RefSeq" id="WP_009837259.1">
    <property type="nucleotide sequence ID" value="NZ_AAOH01000002.1"/>
</dbReference>
<keyword evidence="2" id="KW-0812">Transmembrane</keyword>
<dbReference type="eggNOG" id="COG1711">
    <property type="taxonomic scope" value="Bacteria"/>
</dbReference>
<proteinExistence type="predicted"/>
<evidence type="ECO:0000256" key="2">
    <source>
        <dbReference type="SAM" id="Phobius"/>
    </source>
</evidence>